<dbReference type="Pfam" id="PF20236">
    <property type="entry name" value="DUF6593"/>
    <property type="match status" value="1"/>
</dbReference>
<sequence>MMPPPPPYILEDRTGSLTRTDFDDLYDRIFFHIARVPDRTTTMIYSMNIRGSRHRDSLPFNREPIVILDFGSDERLGTISYVQKPHNVSLPMHRYLRKTTLFGSSLFRKFTASDGREYRWGHRVFEGQEWSCTTMDNYLVAHFDLKPPDTRPYDPHVSGNYLTIYEHFFPLTLELLASLTIMRHIAQHNL</sequence>
<dbReference type="EMBL" id="JAACJP010000046">
    <property type="protein sequence ID" value="KAF5371459.1"/>
    <property type="molecule type" value="Genomic_DNA"/>
</dbReference>
<dbReference type="OrthoDB" id="2910790at2759"/>
<feature type="domain" description="DUF6593" evidence="1">
    <location>
        <begin position="18"/>
        <end position="166"/>
    </location>
</feature>
<keyword evidence="3" id="KW-1185">Reference proteome</keyword>
<evidence type="ECO:0000259" key="1">
    <source>
        <dbReference type="Pfam" id="PF20236"/>
    </source>
</evidence>
<accession>A0A8H5GUX2</accession>
<dbReference type="Proteomes" id="UP000565441">
    <property type="component" value="Unassembled WGS sequence"/>
</dbReference>
<gene>
    <name evidence="2" type="ORF">D9615_009648</name>
</gene>
<comment type="caution">
    <text evidence="2">The sequence shown here is derived from an EMBL/GenBank/DDBJ whole genome shotgun (WGS) entry which is preliminary data.</text>
</comment>
<dbReference type="InterPro" id="IPR046528">
    <property type="entry name" value="DUF6593"/>
</dbReference>
<dbReference type="AlphaFoldDB" id="A0A8H5GUX2"/>
<reference evidence="2 3" key="1">
    <citation type="journal article" date="2020" name="ISME J.">
        <title>Uncovering the hidden diversity of litter-decomposition mechanisms in mushroom-forming fungi.</title>
        <authorList>
            <person name="Floudas D."/>
            <person name="Bentzer J."/>
            <person name="Ahren D."/>
            <person name="Johansson T."/>
            <person name="Persson P."/>
            <person name="Tunlid A."/>
        </authorList>
    </citation>
    <scope>NUCLEOTIDE SEQUENCE [LARGE SCALE GENOMIC DNA]</scope>
    <source>
        <strain evidence="2 3">CBS 661.87</strain>
    </source>
</reference>
<protein>
    <recommendedName>
        <fullName evidence="1">DUF6593 domain-containing protein</fullName>
    </recommendedName>
</protein>
<name>A0A8H5GUX2_9AGAR</name>
<evidence type="ECO:0000313" key="2">
    <source>
        <dbReference type="EMBL" id="KAF5371459.1"/>
    </source>
</evidence>
<evidence type="ECO:0000313" key="3">
    <source>
        <dbReference type="Proteomes" id="UP000565441"/>
    </source>
</evidence>
<organism evidence="2 3">
    <name type="scientific">Tricholomella constricta</name>
    <dbReference type="NCBI Taxonomy" id="117010"/>
    <lineage>
        <taxon>Eukaryota</taxon>
        <taxon>Fungi</taxon>
        <taxon>Dikarya</taxon>
        <taxon>Basidiomycota</taxon>
        <taxon>Agaricomycotina</taxon>
        <taxon>Agaricomycetes</taxon>
        <taxon>Agaricomycetidae</taxon>
        <taxon>Agaricales</taxon>
        <taxon>Tricholomatineae</taxon>
        <taxon>Lyophyllaceae</taxon>
        <taxon>Tricholomella</taxon>
    </lineage>
</organism>
<proteinExistence type="predicted"/>